<proteinExistence type="predicted"/>
<evidence type="ECO:0000313" key="10">
    <source>
        <dbReference type="Proteomes" id="UP001299068"/>
    </source>
</evidence>
<dbReference type="Pfam" id="PF12801">
    <property type="entry name" value="Fer4_5"/>
    <property type="match status" value="2"/>
</dbReference>
<keyword evidence="10" id="KW-1185">Reference proteome</keyword>
<sequence>MNLYKKYGYVIFLLFLVLVPFNFIFGVLAIICMVAPLVLSILGKGRFWCGNFCPRGNFYDNILSKISRGKKSPKFFRSTMFRIFMVLFVIGVFTSGVIKNWGDVSGIGFVFYRIILITSIVAVVLGVIFNERIWCNFCPMGLIAGFIAKLRGRNTGIEVKETCVSCNICAKKCPMGLKPSEFKGGIINSTQCISCKKCTFSCPKDSINMKLK</sequence>
<feature type="domain" description="4Fe-4S ferredoxin-type" evidence="8">
    <location>
        <begin position="153"/>
        <end position="182"/>
    </location>
</feature>
<evidence type="ECO:0000256" key="1">
    <source>
        <dbReference type="ARBA" id="ARBA00022448"/>
    </source>
</evidence>
<reference evidence="9 10" key="1">
    <citation type="journal article" date="2021" name="Cell Host Microbe">
        <title>in vivo commensal control of Clostridioides difficile virulence.</title>
        <authorList>
            <person name="Girinathan B.P."/>
            <person name="Dibenedetto N."/>
            <person name="Worley J.N."/>
            <person name="Peltier J."/>
            <person name="Arrieta-Ortiz M.L."/>
            <person name="Rupa Christinal Immanuel S."/>
            <person name="Lavin R."/>
            <person name="Delaney M.L."/>
            <person name="Cummins C."/>
            <person name="Hoffmann M."/>
            <person name="Luo Y."/>
            <person name="Gonzalez-Escalona N."/>
            <person name="Allard M."/>
            <person name="Onderdonk A.B."/>
            <person name="Gerber G.K."/>
            <person name="Sonenshein A.L."/>
            <person name="Baliga N."/>
            <person name="Dupuy B."/>
            <person name="Bry L."/>
        </authorList>
    </citation>
    <scope>NUCLEOTIDE SEQUENCE [LARGE SCALE GENOMIC DNA]</scope>
    <source>
        <strain evidence="9 10">DSM 599</strain>
    </source>
</reference>
<keyword evidence="7" id="KW-0812">Transmembrane</keyword>
<dbReference type="RefSeq" id="WP_221862401.1">
    <property type="nucleotide sequence ID" value="NZ_JAIKTU010000020.1"/>
</dbReference>
<keyword evidence="4" id="KW-0249">Electron transport</keyword>
<keyword evidence="5" id="KW-0408">Iron</keyword>
<dbReference type="PROSITE" id="PS51379">
    <property type="entry name" value="4FE4S_FER_2"/>
    <property type="match status" value="2"/>
</dbReference>
<keyword evidence="6" id="KW-0411">Iron-sulfur</keyword>
<dbReference type="PANTHER" id="PTHR30176:SF3">
    <property type="entry name" value="FERREDOXIN-TYPE PROTEIN NAPH"/>
    <property type="match status" value="1"/>
</dbReference>
<dbReference type="InterPro" id="IPR017896">
    <property type="entry name" value="4Fe4S_Fe-S-bd"/>
</dbReference>
<feature type="domain" description="4Fe-4S ferredoxin-type" evidence="8">
    <location>
        <begin position="183"/>
        <end position="212"/>
    </location>
</feature>
<dbReference type="InterPro" id="IPR017900">
    <property type="entry name" value="4Fe4S_Fe_S_CS"/>
</dbReference>
<dbReference type="EMBL" id="JAIKTU010000020">
    <property type="protein sequence ID" value="MBY0757295.1"/>
    <property type="molecule type" value="Genomic_DNA"/>
</dbReference>
<evidence type="ECO:0000259" key="8">
    <source>
        <dbReference type="PROSITE" id="PS51379"/>
    </source>
</evidence>
<dbReference type="PROSITE" id="PS00198">
    <property type="entry name" value="4FE4S_FER_1"/>
    <property type="match status" value="2"/>
</dbReference>
<keyword evidence="2" id="KW-0004">4Fe-4S</keyword>
<organism evidence="9 10">
    <name type="scientific">Clostridium sardiniense</name>
    <name type="common">Clostridium absonum</name>
    <dbReference type="NCBI Taxonomy" id="29369"/>
    <lineage>
        <taxon>Bacteria</taxon>
        <taxon>Bacillati</taxon>
        <taxon>Bacillota</taxon>
        <taxon>Clostridia</taxon>
        <taxon>Eubacteriales</taxon>
        <taxon>Clostridiaceae</taxon>
        <taxon>Clostridium</taxon>
    </lineage>
</organism>
<dbReference type="Gene3D" id="3.30.70.20">
    <property type="match status" value="1"/>
</dbReference>
<keyword evidence="1" id="KW-0813">Transport</keyword>
<feature type="transmembrane region" description="Helical" evidence="7">
    <location>
        <begin position="12"/>
        <end position="39"/>
    </location>
</feature>
<evidence type="ECO:0000313" key="9">
    <source>
        <dbReference type="EMBL" id="MBY0757295.1"/>
    </source>
</evidence>
<evidence type="ECO:0000256" key="5">
    <source>
        <dbReference type="ARBA" id="ARBA00023004"/>
    </source>
</evidence>
<dbReference type="SUPFAM" id="SSF54862">
    <property type="entry name" value="4Fe-4S ferredoxins"/>
    <property type="match status" value="1"/>
</dbReference>
<evidence type="ECO:0000256" key="6">
    <source>
        <dbReference type="ARBA" id="ARBA00023014"/>
    </source>
</evidence>
<accession>A0ABS7L2J4</accession>
<feature type="transmembrane region" description="Helical" evidence="7">
    <location>
        <begin position="110"/>
        <end position="130"/>
    </location>
</feature>
<protein>
    <submittedName>
        <fullName evidence="9">4Fe-4S binding protein</fullName>
    </submittedName>
</protein>
<evidence type="ECO:0000256" key="2">
    <source>
        <dbReference type="ARBA" id="ARBA00022485"/>
    </source>
</evidence>
<dbReference type="Proteomes" id="UP001299068">
    <property type="component" value="Unassembled WGS sequence"/>
</dbReference>
<keyword evidence="7" id="KW-1133">Transmembrane helix</keyword>
<evidence type="ECO:0000256" key="7">
    <source>
        <dbReference type="SAM" id="Phobius"/>
    </source>
</evidence>
<gene>
    <name evidence="9" type="ORF">K5V21_17830</name>
</gene>
<comment type="caution">
    <text evidence="9">The sequence shown here is derived from an EMBL/GenBank/DDBJ whole genome shotgun (WGS) entry which is preliminary data.</text>
</comment>
<evidence type="ECO:0000256" key="4">
    <source>
        <dbReference type="ARBA" id="ARBA00022982"/>
    </source>
</evidence>
<evidence type="ECO:0000256" key="3">
    <source>
        <dbReference type="ARBA" id="ARBA00022723"/>
    </source>
</evidence>
<keyword evidence="7" id="KW-0472">Membrane</keyword>
<dbReference type="InterPro" id="IPR051684">
    <property type="entry name" value="Electron_Trans/Redox"/>
</dbReference>
<keyword evidence="3" id="KW-0479">Metal-binding</keyword>
<dbReference type="Pfam" id="PF13187">
    <property type="entry name" value="Fer4_9"/>
    <property type="match status" value="1"/>
</dbReference>
<name>A0ABS7L2J4_CLOSR</name>
<dbReference type="PANTHER" id="PTHR30176">
    <property type="entry name" value="FERREDOXIN-TYPE PROTEIN NAPH"/>
    <property type="match status" value="1"/>
</dbReference>
<feature type="transmembrane region" description="Helical" evidence="7">
    <location>
        <begin position="80"/>
        <end position="98"/>
    </location>
</feature>